<feature type="transmembrane region" description="Helical" evidence="5">
    <location>
        <begin position="227"/>
        <end position="244"/>
    </location>
</feature>
<feature type="transmembrane region" description="Helical" evidence="5">
    <location>
        <begin position="90"/>
        <end position="120"/>
    </location>
</feature>
<evidence type="ECO:0000256" key="4">
    <source>
        <dbReference type="ARBA" id="ARBA00023136"/>
    </source>
</evidence>
<keyword evidence="4 5" id="KW-0472">Membrane</keyword>
<evidence type="ECO:0000256" key="3">
    <source>
        <dbReference type="ARBA" id="ARBA00022989"/>
    </source>
</evidence>
<dbReference type="Proteomes" id="UP000503336">
    <property type="component" value="Chromosome"/>
</dbReference>
<dbReference type="EMBL" id="CP049056">
    <property type="protein sequence ID" value="QIE57192.1"/>
    <property type="molecule type" value="Genomic_DNA"/>
</dbReference>
<evidence type="ECO:0000256" key="1">
    <source>
        <dbReference type="ARBA" id="ARBA00004141"/>
    </source>
</evidence>
<comment type="subcellular location">
    <subcellularLocation>
        <location evidence="5">Cell membrane</location>
        <topology evidence="5">Multi-pass membrane protein</topology>
    </subcellularLocation>
    <subcellularLocation>
        <location evidence="1">Membrane</location>
        <topology evidence="1">Multi-pass membrane protein</topology>
    </subcellularLocation>
</comment>
<evidence type="ECO:0000256" key="5">
    <source>
        <dbReference type="RuleBase" id="RU363041"/>
    </source>
</evidence>
<organism evidence="6 7">
    <name type="scientific">Pikeienuella piscinae</name>
    <dbReference type="NCBI Taxonomy" id="2748098"/>
    <lineage>
        <taxon>Bacteria</taxon>
        <taxon>Pseudomonadati</taxon>
        <taxon>Pseudomonadota</taxon>
        <taxon>Alphaproteobacteria</taxon>
        <taxon>Rhodobacterales</taxon>
        <taxon>Paracoccaceae</taxon>
        <taxon>Pikeienuella</taxon>
    </lineage>
</organism>
<sequence length="245" mass="24084">MIASLGLSSGALAAMGAVVLAASALHRLGGQGFGTVLAPFAALVAPHYTPATVLLLGVLVTAMGAGLGVRGIRAREIAPAVAGRILGTIPAVWLVGAVVGSPLLGPVVAGVILLGVALSLAGLKVAKTPSTLVAAGALSGFMGTLTSVGAAPMGLIYQHEAARTARSTLNAYFLVGVLFSVAGLLAAGLIDAGHLLLAALMAPVVLAGFWLAGPLTRRSESMPLRPISLGLAVLGAALLIGRSLT</sequence>
<name>A0A7M3T5B1_9RHOB</name>
<keyword evidence="7" id="KW-1185">Reference proteome</keyword>
<keyword evidence="2 5" id="KW-0812">Transmembrane</keyword>
<dbReference type="InterPro" id="IPR002781">
    <property type="entry name" value="TM_pro_TauE-like"/>
</dbReference>
<dbReference type="Pfam" id="PF01925">
    <property type="entry name" value="TauE"/>
    <property type="match status" value="1"/>
</dbReference>
<protein>
    <recommendedName>
        <fullName evidence="5">Probable membrane transporter protein</fullName>
    </recommendedName>
</protein>
<dbReference type="RefSeq" id="WP_165101681.1">
    <property type="nucleotide sequence ID" value="NZ_CP049056.1"/>
</dbReference>
<accession>A0A7M3T5B1</accession>
<comment type="similarity">
    <text evidence="5">Belongs to the 4-toluene sulfonate uptake permease (TSUP) (TC 2.A.102) family.</text>
</comment>
<reference evidence="6 7" key="1">
    <citation type="submission" date="2020-02" db="EMBL/GenBank/DDBJ databases">
        <title>complete genome sequence of Rhodobacteraceae bacterium.</title>
        <authorList>
            <person name="Park J."/>
            <person name="Kim Y.-S."/>
            <person name="Kim K.-H."/>
        </authorList>
    </citation>
    <scope>NUCLEOTIDE SEQUENCE [LARGE SCALE GENOMIC DNA]</scope>
    <source>
        <strain evidence="6 7">RR4-56</strain>
    </source>
</reference>
<evidence type="ECO:0000256" key="2">
    <source>
        <dbReference type="ARBA" id="ARBA00022692"/>
    </source>
</evidence>
<feature type="transmembrane region" description="Helical" evidence="5">
    <location>
        <begin position="196"/>
        <end position="215"/>
    </location>
</feature>
<dbReference type="AlphaFoldDB" id="A0A7M3T5B1"/>
<feature type="transmembrane region" description="Helical" evidence="5">
    <location>
        <begin position="45"/>
        <end position="69"/>
    </location>
</feature>
<keyword evidence="3 5" id="KW-1133">Transmembrane helix</keyword>
<evidence type="ECO:0000313" key="7">
    <source>
        <dbReference type="Proteomes" id="UP000503336"/>
    </source>
</evidence>
<evidence type="ECO:0000313" key="6">
    <source>
        <dbReference type="EMBL" id="QIE57192.1"/>
    </source>
</evidence>
<proteinExistence type="inferred from homology"/>
<feature type="transmembrane region" description="Helical" evidence="5">
    <location>
        <begin position="169"/>
        <end position="190"/>
    </location>
</feature>
<dbReference type="KEGG" id="hdh:G5B40_18150"/>
<keyword evidence="5" id="KW-1003">Cell membrane</keyword>
<dbReference type="GO" id="GO:0005886">
    <property type="term" value="C:plasma membrane"/>
    <property type="evidence" value="ECO:0007669"/>
    <property type="project" value="UniProtKB-SubCell"/>
</dbReference>
<feature type="transmembrane region" description="Helical" evidence="5">
    <location>
        <begin position="132"/>
        <end position="157"/>
    </location>
</feature>
<gene>
    <name evidence="6" type="ORF">G5B40_18150</name>
</gene>